<dbReference type="PANTHER" id="PTHR11905">
    <property type="entry name" value="ADAM A DISINTEGRIN AND METALLOPROTEASE DOMAIN"/>
    <property type="match status" value="1"/>
</dbReference>
<evidence type="ECO:0000256" key="3">
    <source>
        <dbReference type="ARBA" id="ARBA00074021"/>
    </source>
</evidence>
<evidence type="ECO:0000259" key="9">
    <source>
        <dbReference type="PROSITE" id="PS50215"/>
    </source>
</evidence>
<dbReference type="SMART" id="SM00050">
    <property type="entry name" value="DISIN"/>
    <property type="match status" value="1"/>
</dbReference>
<dbReference type="PANTHER" id="PTHR11905:SF159">
    <property type="entry name" value="ADAM METALLOPROTEASE"/>
    <property type="match status" value="1"/>
</dbReference>
<dbReference type="EMBL" id="CP023323">
    <property type="protein sequence ID" value="ATY60912.1"/>
    <property type="molecule type" value="Genomic_DNA"/>
</dbReference>
<comment type="function">
    <text evidence="2">Probable zinc protease.</text>
</comment>
<dbReference type="SUPFAM" id="SSF57552">
    <property type="entry name" value="Blood coagulation inhibitor (disintegrin)"/>
    <property type="match status" value="1"/>
</dbReference>
<keyword evidence="6" id="KW-0812">Transmembrane</keyword>
<feature type="compositionally biased region" description="Polar residues" evidence="5">
    <location>
        <begin position="753"/>
        <end position="772"/>
    </location>
</feature>
<keyword evidence="7" id="KW-0732">Signal</keyword>
<dbReference type="Pfam" id="PF13688">
    <property type="entry name" value="Reprolysin_5"/>
    <property type="match status" value="1"/>
</dbReference>
<dbReference type="GO" id="GO:0004222">
    <property type="term" value="F:metalloendopeptidase activity"/>
    <property type="evidence" value="ECO:0007669"/>
    <property type="project" value="InterPro"/>
</dbReference>
<feature type="transmembrane region" description="Helical" evidence="6">
    <location>
        <begin position="683"/>
        <end position="704"/>
    </location>
</feature>
<evidence type="ECO:0000256" key="1">
    <source>
        <dbReference type="ARBA" id="ARBA00023157"/>
    </source>
</evidence>
<organism evidence="10 11">
    <name type="scientific">Cordyceps militaris</name>
    <name type="common">Caterpillar fungus</name>
    <name type="synonym">Clavaria militaris</name>
    <dbReference type="NCBI Taxonomy" id="73501"/>
    <lineage>
        <taxon>Eukaryota</taxon>
        <taxon>Fungi</taxon>
        <taxon>Dikarya</taxon>
        <taxon>Ascomycota</taxon>
        <taxon>Pezizomycotina</taxon>
        <taxon>Sordariomycetes</taxon>
        <taxon>Hypocreomycetidae</taxon>
        <taxon>Hypocreales</taxon>
        <taxon>Cordycipitaceae</taxon>
        <taxon>Cordyceps</taxon>
    </lineage>
</organism>
<keyword evidence="4" id="KW-0479">Metal-binding</keyword>
<evidence type="ECO:0000256" key="4">
    <source>
        <dbReference type="PROSITE-ProRule" id="PRU00276"/>
    </source>
</evidence>
<evidence type="ECO:0000313" key="10">
    <source>
        <dbReference type="EMBL" id="ATY60912.1"/>
    </source>
</evidence>
<evidence type="ECO:0000313" key="11">
    <source>
        <dbReference type="Proteomes" id="UP000323067"/>
    </source>
</evidence>
<accession>A0A2H4SCT1</accession>
<feature type="domain" description="Disintegrin" evidence="8">
    <location>
        <begin position="475"/>
        <end position="565"/>
    </location>
</feature>
<dbReference type="InterPro" id="IPR001590">
    <property type="entry name" value="Peptidase_M12B"/>
</dbReference>
<evidence type="ECO:0000259" key="8">
    <source>
        <dbReference type="PROSITE" id="PS50214"/>
    </source>
</evidence>
<keyword evidence="6" id="KW-1133">Transmembrane helix</keyword>
<reference evidence="10 11" key="1">
    <citation type="journal article" date="2017" name="BMC Genomics">
        <title>Chromosome level assembly and secondary metabolite potential of the parasitic fungus Cordyceps militaris.</title>
        <authorList>
            <person name="Kramer G.J."/>
            <person name="Nodwell J.R."/>
        </authorList>
    </citation>
    <scope>NUCLEOTIDE SEQUENCE [LARGE SCALE GENOMIC DNA]</scope>
    <source>
        <strain evidence="10 11">ATCC 34164</strain>
    </source>
</reference>
<dbReference type="PROSITE" id="PS50214">
    <property type="entry name" value="DISINTEGRIN_2"/>
    <property type="match status" value="1"/>
</dbReference>
<dbReference type="GO" id="GO:0046872">
    <property type="term" value="F:metal ion binding"/>
    <property type="evidence" value="ECO:0007669"/>
    <property type="project" value="UniProtKB-KW"/>
</dbReference>
<dbReference type="AlphaFoldDB" id="A0A2H4SCT1"/>
<keyword evidence="4" id="KW-0862">Zinc</keyword>
<feature type="domain" description="Peptidase M12B" evidence="9">
    <location>
        <begin position="240"/>
        <end position="450"/>
    </location>
</feature>
<dbReference type="InterPro" id="IPR024079">
    <property type="entry name" value="MetalloPept_cat_dom_sf"/>
</dbReference>
<dbReference type="VEuPathDB" id="FungiDB:A9K55_006787"/>
<dbReference type="SUPFAM" id="SSF55486">
    <property type="entry name" value="Metalloproteases ('zincins'), catalytic domain"/>
    <property type="match status" value="1"/>
</dbReference>
<dbReference type="Gene3D" id="3.40.390.10">
    <property type="entry name" value="Collagenase (Catalytic Domain)"/>
    <property type="match status" value="1"/>
</dbReference>
<dbReference type="Proteomes" id="UP000323067">
    <property type="component" value="Chromosome vi"/>
</dbReference>
<comment type="caution">
    <text evidence="4">Lacks conserved residue(s) required for the propagation of feature annotation.</text>
</comment>
<dbReference type="Gene3D" id="4.10.70.10">
    <property type="entry name" value="Disintegrin domain"/>
    <property type="match status" value="1"/>
</dbReference>
<evidence type="ECO:0000256" key="7">
    <source>
        <dbReference type="SAM" id="SignalP"/>
    </source>
</evidence>
<keyword evidence="1" id="KW-1015">Disulfide bond</keyword>
<dbReference type="FunFam" id="4.10.70.10:FF:000003">
    <property type="entry name" value="Disintegrin and metalloproteinase domain-containing protein 17"/>
    <property type="match status" value="1"/>
</dbReference>
<feature type="active site" evidence="4">
    <location>
        <position position="391"/>
    </location>
</feature>
<feature type="region of interest" description="Disordered" evidence="5">
    <location>
        <begin position="200"/>
        <end position="223"/>
    </location>
</feature>
<gene>
    <name evidence="10" type="ORF">A9K55_006787</name>
</gene>
<keyword evidence="6" id="KW-0472">Membrane</keyword>
<dbReference type="PROSITE" id="PS50215">
    <property type="entry name" value="ADAM_MEPRO"/>
    <property type="match status" value="1"/>
</dbReference>
<dbReference type="VEuPathDB" id="FungiDB:CCM_02113"/>
<feature type="region of interest" description="Disordered" evidence="5">
    <location>
        <begin position="749"/>
        <end position="772"/>
    </location>
</feature>
<evidence type="ECO:0000256" key="2">
    <source>
        <dbReference type="ARBA" id="ARBA00056552"/>
    </source>
</evidence>
<dbReference type="InterPro" id="IPR001762">
    <property type="entry name" value="Disintegrin_dom"/>
</dbReference>
<evidence type="ECO:0000256" key="6">
    <source>
        <dbReference type="SAM" id="Phobius"/>
    </source>
</evidence>
<protein>
    <recommendedName>
        <fullName evidence="3">Disintegrin and metalloproteinase domain-containing protein B</fullName>
    </recommendedName>
</protein>
<dbReference type="GO" id="GO:0006508">
    <property type="term" value="P:proteolysis"/>
    <property type="evidence" value="ECO:0007669"/>
    <property type="project" value="InterPro"/>
</dbReference>
<evidence type="ECO:0000256" key="5">
    <source>
        <dbReference type="SAM" id="MobiDB-lite"/>
    </source>
</evidence>
<name>A0A2H4SCT1_CORMI</name>
<dbReference type="Pfam" id="PF00200">
    <property type="entry name" value="Disintegrin"/>
    <property type="match status" value="1"/>
</dbReference>
<feature type="chain" id="PRO_5014123182" description="Disintegrin and metalloproteinase domain-containing protein B" evidence="7">
    <location>
        <begin position="23"/>
        <end position="772"/>
    </location>
</feature>
<dbReference type="OrthoDB" id="5951731at2759"/>
<feature type="binding site" evidence="4">
    <location>
        <position position="390"/>
    </location>
    <ligand>
        <name>Zn(2+)</name>
        <dbReference type="ChEBI" id="CHEBI:29105"/>
        <note>catalytic</note>
    </ligand>
</feature>
<proteinExistence type="predicted"/>
<dbReference type="InterPro" id="IPR036436">
    <property type="entry name" value="Disintegrin_dom_sf"/>
</dbReference>
<feature type="signal peptide" evidence="7">
    <location>
        <begin position="1"/>
        <end position="22"/>
    </location>
</feature>
<sequence length="772" mass="80938">MKTFSIRKVLVYAQLLSTAVLAHSVRRTEPKLLHTVQDVTFTPTLSQDAAPSQLAVSFTPSGSTRRVTLSLHRDEDIYTQPVTVHRIRADGSVRSSETTLAGDHLVYRGTASTHGHAGREEEEWARVSVHVSHGLPLLEGAYFVDGFEYHIQTDATYRRTRSEHDAAPAVAHRPYNVVWRYVDDQVGSLVQQRAAEQPTCGLDSLEGNNSLERRQRGGSGDTTDSLVQTIGSTSGCPSTRAIALLGIATDCSYTAQFSSDQEIRRNILTQVSTASRVYESAFNVQLRVRNITISDAACPSGSSSLSWNRACAASLSIGDRLNEFSRWKAGFDDRAAAWTLLTACPSGSTVGIAWIRSVCQPGVLVRGAVRSTPSTNVVARTAAEWQVLAHELGHNFGAVHDCTSACAGGAEGLCCPLSSSSNCDARGQYMMNPSVSSRVTEFSPCSIGQVCAAWGGGNINTACLSGNDDVPTVSESVCGNGVVDAGEDCDCGGPEGCGDNACCNATTCRFTTGAVCDPSRQRCCTAQCGLAASGQVCRESIGLCDPEETCGGSTADCPRDEQLPDGQACGDGGQGLTCATGMCTSRALQCSKLLTSNNSTSTVSAGGGNVTAEACSATGCELNCLQTLVDGGTCQASAKFFRDGTPCGDGARRCSSGTCVGQAADGSSGGGDAAAWIRSNRTLFIVLCVVGGVAVLAVLAWMLCCCCRSSSRARAVGAQQTRMATAMRQSGGGGGAVVPQQQVWPQPPPMRHTQMQTPVPVTRTGSNLHRYA</sequence>
<feature type="binding site" evidence="4">
    <location>
        <position position="394"/>
    </location>
    <ligand>
        <name>Zn(2+)</name>
        <dbReference type="ChEBI" id="CHEBI:29105"/>
        <note>catalytic</note>
    </ligand>
</feature>
<feature type="binding site" evidence="4">
    <location>
        <position position="400"/>
    </location>
    <ligand>
        <name>Zn(2+)</name>
        <dbReference type="ChEBI" id="CHEBI:29105"/>
        <note>catalytic</note>
    </ligand>
</feature>